<dbReference type="InterPro" id="IPR015882">
    <property type="entry name" value="HEX_bac_N"/>
</dbReference>
<sequence length="531" mass="60544">MNKLFLCIFTLLLVKADLHAQVNVIPQPLEVTSPSKGTFSLSDKTPIIYKQKGLEKSAAFLNGYLSQFYGFSLKQGNIKATTGIYLKIGNKAEKVAGNYALEVKKEGIFITAATEEGVFYGIQTLIQLLDPTEKTVQIPFVLIKDEPRFQYRGMHLDVTRHFFPLAFVKKYIDYLALHKMNYFHWHLTDDQGWRIEIKKYPKLTELGSTRKGTITGFLPGTGNTNTPHGGFYTQDEIRELVKYASDRYITVIPEIEMPGHGSAALTAYSFLGCTGGPYKVQETWGVFDDVFCAGNEQTFAFLQGVIDEVIALFPAKYIHIGGDECPKTSWKKCPKCQQRMKDHQLKNEHELQSYFVQRMEKYVNSKGKSIIGWDEILEGGLAQNATVMSWNGEEGGIEAAKQKHDAIMTPGNYMYFDYAQTAKRDSLTMPGLTTLQKVYSYEPVPQHLPKELTKYILGAQANVWTEYMSSPAKVEYMIFPRMSALSEVLWSSKESRNWNAFEKRLKRQFDRYKLWGANYYPFFQTAKSEAK</sequence>
<dbReference type="PANTHER" id="PTHR22600:SF57">
    <property type="entry name" value="BETA-N-ACETYLHEXOSAMINIDASE"/>
    <property type="match status" value="1"/>
</dbReference>
<evidence type="ECO:0000256" key="5">
    <source>
        <dbReference type="ARBA" id="ARBA00023295"/>
    </source>
</evidence>
<evidence type="ECO:0000313" key="10">
    <source>
        <dbReference type="Proteomes" id="UP000636110"/>
    </source>
</evidence>
<keyword evidence="10" id="KW-1185">Reference proteome</keyword>
<dbReference type="InterPro" id="IPR015883">
    <property type="entry name" value="Glyco_hydro_20_cat"/>
</dbReference>
<dbReference type="Proteomes" id="UP000636110">
    <property type="component" value="Unassembled WGS sequence"/>
</dbReference>
<proteinExistence type="inferred from homology"/>
<gene>
    <name evidence="9" type="ORF">GM920_04005</name>
</gene>
<dbReference type="CDD" id="cd06563">
    <property type="entry name" value="GH20_chitobiase-like"/>
    <property type="match status" value="1"/>
</dbReference>
<reference evidence="9 10" key="1">
    <citation type="submission" date="2019-11" db="EMBL/GenBank/DDBJ databases">
        <title>Description of Pedobacter sp. LMG 31462T.</title>
        <authorList>
            <person name="Carlier A."/>
            <person name="Qi S."/>
            <person name="Vandamme P."/>
        </authorList>
    </citation>
    <scope>NUCLEOTIDE SEQUENCE [LARGE SCALE GENOMIC DNA]</scope>
    <source>
        <strain evidence="9 10">LMG 31462</strain>
    </source>
</reference>
<dbReference type="SUPFAM" id="SSF55545">
    <property type="entry name" value="beta-N-acetylhexosaminidase-like domain"/>
    <property type="match status" value="1"/>
</dbReference>
<evidence type="ECO:0000256" key="6">
    <source>
        <dbReference type="SAM" id="SignalP"/>
    </source>
</evidence>
<keyword evidence="6" id="KW-0732">Signal</keyword>
<evidence type="ECO:0000256" key="3">
    <source>
        <dbReference type="ARBA" id="ARBA00012663"/>
    </source>
</evidence>
<feature type="domain" description="Glycoside hydrolase family 20 catalytic" evidence="7">
    <location>
        <begin position="149"/>
        <end position="492"/>
    </location>
</feature>
<dbReference type="Gene3D" id="3.20.20.80">
    <property type="entry name" value="Glycosidases"/>
    <property type="match status" value="1"/>
</dbReference>
<dbReference type="Gene3D" id="3.30.379.10">
    <property type="entry name" value="Chitobiase/beta-hexosaminidase domain 2-like"/>
    <property type="match status" value="1"/>
</dbReference>
<keyword evidence="4" id="KW-0378">Hydrolase</keyword>
<comment type="caution">
    <text evidence="9">The sequence shown here is derived from an EMBL/GenBank/DDBJ whole genome shotgun (WGS) entry which is preliminary data.</text>
</comment>
<feature type="chain" id="PRO_5045635387" description="beta-N-acetylhexosaminidase" evidence="6">
    <location>
        <begin position="21"/>
        <end position="531"/>
    </location>
</feature>
<dbReference type="Pfam" id="PF00728">
    <property type="entry name" value="Glyco_hydro_20"/>
    <property type="match status" value="1"/>
</dbReference>
<dbReference type="InterPro" id="IPR017853">
    <property type="entry name" value="GH"/>
</dbReference>
<dbReference type="PRINTS" id="PR00738">
    <property type="entry name" value="GLHYDRLASE20"/>
</dbReference>
<dbReference type="InterPro" id="IPR025705">
    <property type="entry name" value="Beta_hexosaminidase_sua/sub"/>
</dbReference>
<evidence type="ECO:0000259" key="7">
    <source>
        <dbReference type="Pfam" id="PF00728"/>
    </source>
</evidence>
<evidence type="ECO:0000313" key="9">
    <source>
        <dbReference type="EMBL" id="MBB2148071.1"/>
    </source>
</evidence>
<evidence type="ECO:0000256" key="2">
    <source>
        <dbReference type="ARBA" id="ARBA00006285"/>
    </source>
</evidence>
<comment type="catalytic activity">
    <reaction evidence="1">
        <text>Hydrolysis of terminal non-reducing N-acetyl-D-hexosamine residues in N-acetyl-beta-D-hexosaminides.</text>
        <dbReference type="EC" id="3.2.1.52"/>
    </reaction>
</comment>
<organism evidence="9 10">
    <name type="scientific">Pedobacter gandavensis</name>
    <dbReference type="NCBI Taxonomy" id="2679963"/>
    <lineage>
        <taxon>Bacteria</taxon>
        <taxon>Pseudomonadati</taxon>
        <taxon>Bacteroidota</taxon>
        <taxon>Sphingobacteriia</taxon>
        <taxon>Sphingobacteriales</taxon>
        <taxon>Sphingobacteriaceae</taxon>
        <taxon>Pedobacter</taxon>
    </lineage>
</organism>
<feature type="signal peptide" evidence="6">
    <location>
        <begin position="1"/>
        <end position="20"/>
    </location>
</feature>
<evidence type="ECO:0000259" key="8">
    <source>
        <dbReference type="Pfam" id="PF02838"/>
    </source>
</evidence>
<dbReference type="SUPFAM" id="SSF51445">
    <property type="entry name" value="(Trans)glycosidases"/>
    <property type="match status" value="1"/>
</dbReference>
<protein>
    <recommendedName>
        <fullName evidence="3">beta-N-acetylhexosaminidase</fullName>
        <ecNumber evidence="3">3.2.1.52</ecNumber>
    </recommendedName>
</protein>
<dbReference type="EC" id="3.2.1.52" evidence="3"/>
<keyword evidence="5" id="KW-0326">Glycosidase</keyword>
<feature type="domain" description="Beta-hexosaminidase bacterial type N-terminal" evidence="8">
    <location>
        <begin position="22"/>
        <end position="145"/>
    </location>
</feature>
<dbReference type="Pfam" id="PF02838">
    <property type="entry name" value="Glyco_hydro_20b"/>
    <property type="match status" value="1"/>
</dbReference>
<dbReference type="RefSeq" id="WP_182953625.1">
    <property type="nucleotide sequence ID" value="NZ_WNXC01000001.1"/>
</dbReference>
<evidence type="ECO:0000256" key="1">
    <source>
        <dbReference type="ARBA" id="ARBA00001231"/>
    </source>
</evidence>
<evidence type="ECO:0000256" key="4">
    <source>
        <dbReference type="ARBA" id="ARBA00022801"/>
    </source>
</evidence>
<dbReference type="EMBL" id="WNXC01000001">
    <property type="protein sequence ID" value="MBB2148071.1"/>
    <property type="molecule type" value="Genomic_DNA"/>
</dbReference>
<accession>A0ABR6ES39</accession>
<dbReference type="PANTHER" id="PTHR22600">
    <property type="entry name" value="BETA-HEXOSAMINIDASE"/>
    <property type="match status" value="1"/>
</dbReference>
<comment type="similarity">
    <text evidence="2">Belongs to the glycosyl hydrolase 20 family.</text>
</comment>
<dbReference type="InterPro" id="IPR029018">
    <property type="entry name" value="Hex-like_dom2"/>
</dbReference>
<name>A0ABR6ES39_9SPHI</name>